<dbReference type="PANTHER" id="PTHR19143:SF327">
    <property type="entry name" value="FI21813P1-RELATED"/>
    <property type="match status" value="1"/>
</dbReference>
<evidence type="ECO:0000259" key="2">
    <source>
        <dbReference type="PROSITE" id="PS51406"/>
    </source>
</evidence>
<proteinExistence type="predicted"/>
<sequence length="319" mass="36785">MKSILVIAFILKILIFDNAVYGADTNSSSTPPQEEYYNPHEDEHRLILWKNLFLKVNTLLVETQKLNSNIADMKTQIADMKTHIADVNQKIDDLTKIQQQQGIEIKQIMNHSQGMLTSLSKWTVETSNGLSSLSNSTSNSPQSWTTILRRMDGSVDFYRNWTEYKTGFGNRPNGEFFIGLEKLHQLTTSAENIELKIILRDWEGEERYALYDGFQIADEGQNYKITILGDYSGNAGDAMAYHRGQQFSTRDKDNDNGYVSCAQKWNGAWWFDKCYDSHLTGPYKQTEEAFNIGVVWLNWKGFYYSLKYAEMLIRPKVKN</sequence>
<gene>
    <name evidence="4" type="primary">LOC105262300</name>
</gene>
<dbReference type="InterPro" id="IPR014716">
    <property type="entry name" value="Fibrinogen_a/b/g_C_1"/>
</dbReference>
<evidence type="ECO:0000313" key="4">
    <source>
        <dbReference type="RefSeq" id="XP_058978432.1"/>
    </source>
</evidence>
<feature type="chain" id="PRO_5045508453" evidence="1">
    <location>
        <begin position="23"/>
        <end position="319"/>
    </location>
</feature>
<name>A0ABM3UY20_MUSDO</name>
<dbReference type="PROSITE" id="PS51406">
    <property type="entry name" value="FIBRINOGEN_C_2"/>
    <property type="match status" value="1"/>
</dbReference>
<dbReference type="GeneID" id="105262300"/>
<accession>A0ABM3UY20</accession>
<protein>
    <submittedName>
        <fullName evidence="4">Ryncolin-4-like</fullName>
    </submittedName>
</protein>
<dbReference type="SMART" id="SM00186">
    <property type="entry name" value="FBG"/>
    <property type="match status" value="1"/>
</dbReference>
<organism evidence="3 4">
    <name type="scientific">Musca domestica</name>
    <name type="common">House fly</name>
    <dbReference type="NCBI Taxonomy" id="7370"/>
    <lineage>
        <taxon>Eukaryota</taxon>
        <taxon>Metazoa</taxon>
        <taxon>Ecdysozoa</taxon>
        <taxon>Arthropoda</taxon>
        <taxon>Hexapoda</taxon>
        <taxon>Insecta</taxon>
        <taxon>Pterygota</taxon>
        <taxon>Neoptera</taxon>
        <taxon>Endopterygota</taxon>
        <taxon>Diptera</taxon>
        <taxon>Brachycera</taxon>
        <taxon>Muscomorpha</taxon>
        <taxon>Muscoidea</taxon>
        <taxon>Muscidae</taxon>
        <taxon>Musca</taxon>
    </lineage>
</organism>
<dbReference type="PANTHER" id="PTHR19143">
    <property type="entry name" value="FIBRINOGEN/TENASCIN/ANGIOPOEITIN"/>
    <property type="match status" value="1"/>
</dbReference>
<evidence type="ECO:0000313" key="3">
    <source>
        <dbReference type="Proteomes" id="UP001652621"/>
    </source>
</evidence>
<dbReference type="Proteomes" id="UP001652621">
    <property type="component" value="Unplaced"/>
</dbReference>
<dbReference type="RefSeq" id="XP_058978432.1">
    <property type="nucleotide sequence ID" value="XM_059122449.1"/>
</dbReference>
<reference evidence="4" key="1">
    <citation type="submission" date="2025-08" db="UniProtKB">
        <authorList>
            <consortium name="RefSeq"/>
        </authorList>
    </citation>
    <scope>IDENTIFICATION</scope>
    <source>
        <strain evidence="4">Aabys</strain>
        <tissue evidence="4">Whole body</tissue>
    </source>
</reference>
<dbReference type="CDD" id="cd00087">
    <property type="entry name" value="FReD"/>
    <property type="match status" value="1"/>
</dbReference>
<keyword evidence="3" id="KW-1185">Reference proteome</keyword>
<dbReference type="Pfam" id="PF00147">
    <property type="entry name" value="Fibrinogen_C"/>
    <property type="match status" value="1"/>
</dbReference>
<feature type="signal peptide" evidence="1">
    <location>
        <begin position="1"/>
        <end position="22"/>
    </location>
</feature>
<dbReference type="InterPro" id="IPR050373">
    <property type="entry name" value="Fibrinogen_C-term_domain"/>
</dbReference>
<evidence type="ECO:0000256" key="1">
    <source>
        <dbReference type="SAM" id="SignalP"/>
    </source>
</evidence>
<dbReference type="InterPro" id="IPR002181">
    <property type="entry name" value="Fibrinogen_a/b/g_C_dom"/>
</dbReference>
<dbReference type="Gene3D" id="3.90.215.10">
    <property type="entry name" value="Gamma Fibrinogen, chain A, domain 1"/>
    <property type="match status" value="1"/>
</dbReference>
<keyword evidence="1" id="KW-0732">Signal</keyword>
<feature type="domain" description="Fibrinogen C-terminal" evidence="2">
    <location>
        <begin position="96"/>
        <end position="317"/>
    </location>
</feature>
<dbReference type="SUPFAM" id="SSF56496">
    <property type="entry name" value="Fibrinogen C-terminal domain-like"/>
    <property type="match status" value="1"/>
</dbReference>
<dbReference type="InterPro" id="IPR036056">
    <property type="entry name" value="Fibrinogen-like_C"/>
</dbReference>